<evidence type="ECO:0000256" key="4">
    <source>
        <dbReference type="ARBA" id="ARBA00034697"/>
    </source>
</evidence>
<dbReference type="PANTHER" id="PTHR12883">
    <property type="entry name" value="ADIPOCYTE-SPECIFIC PROTEIN 4-RELATED"/>
    <property type="match status" value="1"/>
</dbReference>
<accession>A0A7R8CLF5</accession>
<evidence type="ECO:0000256" key="1">
    <source>
        <dbReference type="ARBA" id="ARBA00022692"/>
    </source>
</evidence>
<dbReference type="OrthoDB" id="10039147at2759"/>
<dbReference type="Proteomes" id="UP000675881">
    <property type="component" value="Chromosome 14"/>
</dbReference>
<feature type="compositionally biased region" description="Acidic residues" evidence="8">
    <location>
        <begin position="85"/>
        <end position="104"/>
    </location>
</feature>
<dbReference type="InterPro" id="IPR012879">
    <property type="entry name" value="CCDC47"/>
</dbReference>
<dbReference type="PANTHER" id="PTHR12883:SF0">
    <property type="entry name" value="PAT COMPLEX SUBUNIT CCDC47"/>
    <property type="match status" value="1"/>
</dbReference>
<dbReference type="GO" id="GO:0005509">
    <property type="term" value="F:calcium ion binding"/>
    <property type="evidence" value="ECO:0007669"/>
    <property type="project" value="InterPro"/>
</dbReference>
<keyword evidence="3" id="KW-0472">Membrane</keyword>
<proteinExistence type="inferred from homology"/>
<reference evidence="9" key="1">
    <citation type="submission" date="2021-02" db="EMBL/GenBank/DDBJ databases">
        <authorList>
            <person name="Bekaert M."/>
        </authorList>
    </citation>
    <scope>NUCLEOTIDE SEQUENCE</scope>
    <source>
        <strain evidence="9">IoA-00</strain>
    </source>
</reference>
<evidence type="ECO:0000256" key="2">
    <source>
        <dbReference type="ARBA" id="ARBA00022989"/>
    </source>
</evidence>
<keyword evidence="1" id="KW-0812">Transmembrane</keyword>
<comment type="similarity">
    <text evidence="5">Belongs to the CCDC47 family.</text>
</comment>
<keyword evidence="10" id="KW-1185">Reference proteome</keyword>
<dbReference type="EMBL" id="HG994593">
    <property type="protein sequence ID" value="CAF2853530.1"/>
    <property type="molecule type" value="Genomic_DNA"/>
</dbReference>
<dbReference type="GO" id="GO:0032469">
    <property type="term" value="P:endoplasmic reticulum calcium ion homeostasis"/>
    <property type="evidence" value="ECO:0007669"/>
    <property type="project" value="InterPro"/>
</dbReference>
<keyword evidence="2" id="KW-1133">Transmembrane helix</keyword>
<feature type="compositionally biased region" description="Basic and acidic residues" evidence="8">
    <location>
        <begin position="105"/>
        <end position="115"/>
    </location>
</feature>
<dbReference type="AlphaFoldDB" id="A0A7R8CLF5"/>
<protein>
    <recommendedName>
        <fullName evidence="6">PAT complex subunit CCDC47</fullName>
    </recommendedName>
    <alternativeName>
        <fullName evidence="7">Coiled-coil domain-containing protein 47</fullName>
    </alternativeName>
</protein>
<feature type="region of interest" description="Disordered" evidence="8">
    <location>
        <begin position="455"/>
        <end position="475"/>
    </location>
</feature>
<evidence type="ECO:0000256" key="6">
    <source>
        <dbReference type="ARBA" id="ARBA00034875"/>
    </source>
</evidence>
<evidence type="ECO:0000256" key="5">
    <source>
        <dbReference type="ARBA" id="ARBA00034746"/>
    </source>
</evidence>
<evidence type="ECO:0000313" key="10">
    <source>
        <dbReference type="Proteomes" id="UP000675881"/>
    </source>
</evidence>
<feature type="compositionally biased region" description="Acidic residues" evidence="8">
    <location>
        <begin position="52"/>
        <end position="68"/>
    </location>
</feature>
<organism evidence="9 10">
    <name type="scientific">Lepeophtheirus salmonis</name>
    <name type="common">Salmon louse</name>
    <name type="synonym">Caligus salmonis</name>
    <dbReference type="NCBI Taxonomy" id="72036"/>
    <lineage>
        <taxon>Eukaryota</taxon>
        <taxon>Metazoa</taxon>
        <taxon>Ecdysozoa</taxon>
        <taxon>Arthropoda</taxon>
        <taxon>Crustacea</taxon>
        <taxon>Multicrustacea</taxon>
        <taxon>Hexanauplia</taxon>
        <taxon>Copepoda</taxon>
        <taxon>Siphonostomatoida</taxon>
        <taxon>Caligidae</taxon>
        <taxon>Lepeophtheirus</taxon>
    </lineage>
</organism>
<dbReference type="GO" id="GO:0030867">
    <property type="term" value="C:rough endoplasmic reticulum membrane"/>
    <property type="evidence" value="ECO:0007669"/>
    <property type="project" value="UniProtKB-SubCell"/>
</dbReference>
<evidence type="ECO:0000256" key="3">
    <source>
        <dbReference type="ARBA" id="ARBA00023136"/>
    </source>
</evidence>
<sequence>MFQSRIKEPTTKLILIKLLIIPSNRLPPNLALPPPWNAASALFLSTLTSGLEQEEDDDFSEFDEDEDESGQKMKEAKDIGKGDDEKEEEATVTDEEDENPIDEEIERREEEFSHFEDEEEFEGYKQDAEEFENKKSNDAPPPKTIQITKIPAHLHTNWENYYLEILMICGILVYFINFFTGKSKNQKIAAAWFNSHKSLLESNFALVGDDGAKDVEDIKTQLQQDSGHIYTLWCSGRTCCEGMLIELKLLKRQDLVSVISNLMKQSYDQLQVKVDMNPEDVDTYVFALALKKTATRMSKELNDINTYCPERRTADKYGVPSNYQLMSEIPEVSTAMLDSKLIAVLNPTDDQAPTTFKEGRPVVIFNFNLFLKNKSLDEAIEDTKLLMQLVFYFIDKVKRFKLSKEAKNKANKNRSKVAEAFWKSIHAIKAEKAQEEREKRRRELKERIREIEDPDKQRKLEDRENRRDRKRLHLK</sequence>
<name>A0A7R8CLF5_LEPSM</name>
<feature type="region of interest" description="Disordered" evidence="8">
    <location>
        <begin position="51"/>
        <end position="143"/>
    </location>
</feature>
<feature type="compositionally biased region" description="Basic and acidic residues" evidence="8">
    <location>
        <begin position="455"/>
        <end position="467"/>
    </location>
</feature>
<evidence type="ECO:0000313" key="9">
    <source>
        <dbReference type="EMBL" id="CAF2853530.1"/>
    </source>
</evidence>
<comment type="subcellular location">
    <subcellularLocation>
        <location evidence="4">Rough endoplasmic reticulum membrane</location>
        <topology evidence="4">Single-pass type I membrane protein</topology>
    </subcellularLocation>
</comment>
<gene>
    <name evidence="9" type="ORF">LSAA_5054</name>
</gene>
<evidence type="ECO:0000256" key="7">
    <source>
        <dbReference type="ARBA" id="ARBA00034902"/>
    </source>
</evidence>
<dbReference type="Pfam" id="PF07946">
    <property type="entry name" value="CCDC47"/>
    <property type="match status" value="1"/>
</dbReference>
<feature type="compositionally biased region" description="Basic and acidic residues" evidence="8">
    <location>
        <begin position="69"/>
        <end position="84"/>
    </location>
</feature>
<feature type="compositionally biased region" description="Basic and acidic residues" evidence="8">
    <location>
        <begin position="122"/>
        <end position="137"/>
    </location>
</feature>
<evidence type="ECO:0000256" key="8">
    <source>
        <dbReference type="SAM" id="MobiDB-lite"/>
    </source>
</evidence>